<dbReference type="InterPro" id="IPR019587">
    <property type="entry name" value="Polyketide_cyclase/dehydratase"/>
</dbReference>
<keyword evidence="1" id="KW-0732">Signal</keyword>
<protein>
    <submittedName>
        <fullName evidence="2">SRPBCC family protein</fullName>
    </submittedName>
</protein>
<evidence type="ECO:0000256" key="1">
    <source>
        <dbReference type="SAM" id="SignalP"/>
    </source>
</evidence>
<dbReference type="InterPro" id="IPR023393">
    <property type="entry name" value="START-like_dom_sf"/>
</dbReference>
<accession>A0ABU9Y125</accession>
<dbReference type="Gene3D" id="3.30.530.20">
    <property type="match status" value="1"/>
</dbReference>
<dbReference type="Proteomes" id="UP001419910">
    <property type="component" value="Unassembled WGS sequence"/>
</dbReference>
<dbReference type="CDD" id="cd07821">
    <property type="entry name" value="PYR_PYL_RCAR_like"/>
    <property type="match status" value="1"/>
</dbReference>
<feature type="signal peptide" evidence="1">
    <location>
        <begin position="1"/>
        <end position="21"/>
    </location>
</feature>
<keyword evidence="3" id="KW-1185">Reference proteome</keyword>
<dbReference type="SUPFAM" id="SSF55961">
    <property type="entry name" value="Bet v1-like"/>
    <property type="match status" value="1"/>
</dbReference>
<name>A0ABU9Y125_9SPHN</name>
<dbReference type="EMBL" id="JBDIME010000004">
    <property type="protein sequence ID" value="MEN2789511.1"/>
    <property type="molecule type" value="Genomic_DNA"/>
</dbReference>
<feature type="chain" id="PRO_5045531453" evidence="1">
    <location>
        <begin position="22"/>
        <end position="162"/>
    </location>
</feature>
<dbReference type="RefSeq" id="WP_343887188.1">
    <property type="nucleotide sequence ID" value="NZ_BAAAEH010000002.1"/>
</dbReference>
<evidence type="ECO:0000313" key="3">
    <source>
        <dbReference type="Proteomes" id="UP001419910"/>
    </source>
</evidence>
<sequence>MMNSRCLLVLTLGMVAAPVAASNYVVVRREILVERPAESVWQRIGSYCAIGEWLKVKCTIVAGNGGVGTVRQLNGVTIEPMVGSTALSYTYAQTAGTMAALNYHGTLAVEPVGARRSRIVYTLVYDAASMTTEQLRKAQFDRISARFQGAIETMKELAEAQK</sequence>
<organism evidence="2 3">
    <name type="scientific">Sphingomonas oligophenolica</name>
    <dbReference type="NCBI Taxonomy" id="301154"/>
    <lineage>
        <taxon>Bacteria</taxon>
        <taxon>Pseudomonadati</taxon>
        <taxon>Pseudomonadota</taxon>
        <taxon>Alphaproteobacteria</taxon>
        <taxon>Sphingomonadales</taxon>
        <taxon>Sphingomonadaceae</taxon>
        <taxon>Sphingomonas</taxon>
    </lineage>
</organism>
<proteinExistence type="predicted"/>
<comment type="caution">
    <text evidence="2">The sequence shown here is derived from an EMBL/GenBank/DDBJ whole genome shotgun (WGS) entry which is preliminary data.</text>
</comment>
<dbReference type="Pfam" id="PF10604">
    <property type="entry name" value="Polyketide_cyc2"/>
    <property type="match status" value="1"/>
</dbReference>
<gene>
    <name evidence="2" type="ORF">ABC974_07740</name>
</gene>
<evidence type="ECO:0000313" key="2">
    <source>
        <dbReference type="EMBL" id="MEN2789511.1"/>
    </source>
</evidence>
<reference evidence="2 3" key="1">
    <citation type="submission" date="2024-05" db="EMBL/GenBank/DDBJ databases">
        <authorList>
            <person name="Liu Q."/>
            <person name="Xin Y.-H."/>
        </authorList>
    </citation>
    <scope>NUCLEOTIDE SEQUENCE [LARGE SCALE GENOMIC DNA]</scope>
    <source>
        <strain evidence="2 3">CGMCC 1.10181</strain>
    </source>
</reference>